<dbReference type="Proteomes" id="UP000222056">
    <property type="component" value="Unassembled WGS sequence"/>
</dbReference>
<evidence type="ECO:0000313" key="2">
    <source>
        <dbReference type="EMBL" id="SEH10297.1"/>
    </source>
</evidence>
<dbReference type="AlphaFoldDB" id="A0A1H6FHG6"/>
<keyword evidence="3" id="KW-1185">Reference proteome</keyword>
<evidence type="ECO:0000256" key="1">
    <source>
        <dbReference type="ARBA" id="ARBA00022729"/>
    </source>
</evidence>
<dbReference type="InterPro" id="IPR023214">
    <property type="entry name" value="HAD_sf"/>
</dbReference>
<dbReference type="STRING" id="29539.SAMN02745716_0146"/>
<dbReference type="InterPro" id="IPR005519">
    <property type="entry name" value="Acid_phosphat_B-like"/>
</dbReference>
<gene>
    <name evidence="2" type="ORF">SAMN02745716_0146</name>
</gene>
<dbReference type="OrthoDB" id="193314at2"/>
<sequence>MMVGHGKLCGGREMQAGRRFSLVTYLATAMLAVALAGVVAPARAAAEVVPYELGGTTIFGERPTALGLPVLPATGTFGAAPAEFLPRLRDYHDSGRYEQDLASVARAARDYIAARLAEARRPARTDRECSTRYVATSVRHPRTGERLYRRVRSCRLRLLRPRGLSGRPALVLDIDETSLSNYRYLEATGFSQLGVAQGALLGGEAIQPTLELFRYAKSAGLAVFFVTGTPPELKQVREDNLRRVGYSNWDGAFYKPMNEPTAKFKSGVRAELERQGFDILANVGDQVSDLAGGHADRSFKYPNPFYFIPN</sequence>
<dbReference type="PANTHER" id="PTHR31284">
    <property type="entry name" value="ACID PHOSPHATASE-LIKE PROTEIN"/>
    <property type="match status" value="1"/>
</dbReference>
<dbReference type="EMBL" id="FNWJ01000001">
    <property type="protein sequence ID" value="SEH10297.1"/>
    <property type="molecule type" value="Genomic_DNA"/>
</dbReference>
<dbReference type="Gene3D" id="3.40.50.1000">
    <property type="entry name" value="HAD superfamily/HAD-like"/>
    <property type="match status" value="1"/>
</dbReference>
<dbReference type="PANTHER" id="PTHR31284:SF10">
    <property type="entry name" value="ACID PHOSPHATASE-LIKE PROTEIN"/>
    <property type="match status" value="1"/>
</dbReference>
<dbReference type="Pfam" id="PF03767">
    <property type="entry name" value="Acid_phosphat_B"/>
    <property type="match status" value="1"/>
</dbReference>
<dbReference type="RefSeq" id="WP_143038499.1">
    <property type="nucleotide sequence ID" value="NZ_FNWJ01000001.1"/>
</dbReference>
<evidence type="ECO:0000313" key="3">
    <source>
        <dbReference type="Proteomes" id="UP000222056"/>
    </source>
</evidence>
<dbReference type="SUPFAM" id="SSF56784">
    <property type="entry name" value="HAD-like"/>
    <property type="match status" value="1"/>
</dbReference>
<protein>
    <submittedName>
        <fullName evidence="2">HAD superfamily, subfamily IIIB (Acid phosphatase)</fullName>
    </submittedName>
</protein>
<organism evidence="2 3">
    <name type="scientific">Thermoleophilum album</name>
    <dbReference type="NCBI Taxonomy" id="29539"/>
    <lineage>
        <taxon>Bacteria</taxon>
        <taxon>Bacillati</taxon>
        <taxon>Actinomycetota</taxon>
        <taxon>Thermoleophilia</taxon>
        <taxon>Thermoleophilales</taxon>
        <taxon>Thermoleophilaceae</taxon>
        <taxon>Thermoleophilum</taxon>
    </lineage>
</organism>
<proteinExistence type="predicted"/>
<keyword evidence="1" id="KW-0732">Signal</keyword>
<accession>A0A1H6FHG6</accession>
<reference evidence="3" key="1">
    <citation type="submission" date="2016-10" db="EMBL/GenBank/DDBJ databases">
        <authorList>
            <person name="Varghese N."/>
            <person name="Submissions S."/>
        </authorList>
    </citation>
    <scope>NUCLEOTIDE SEQUENCE [LARGE SCALE GENOMIC DNA]</scope>
    <source>
        <strain evidence="3">ATCC 35263</strain>
    </source>
</reference>
<dbReference type="InterPro" id="IPR036412">
    <property type="entry name" value="HAD-like_sf"/>
</dbReference>
<name>A0A1H6FHG6_THEAL</name>